<keyword evidence="1" id="KW-0808">Transferase</keyword>
<comment type="caution">
    <text evidence="1">The sequence shown here is derived from an EMBL/GenBank/DDBJ whole genome shotgun (WGS) entry which is preliminary data.</text>
</comment>
<organism evidence="1 2">
    <name type="scientific">Crossiella cryophila</name>
    <dbReference type="NCBI Taxonomy" id="43355"/>
    <lineage>
        <taxon>Bacteria</taxon>
        <taxon>Bacillati</taxon>
        <taxon>Actinomycetota</taxon>
        <taxon>Actinomycetes</taxon>
        <taxon>Pseudonocardiales</taxon>
        <taxon>Pseudonocardiaceae</taxon>
        <taxon>Crossiella</taxon>
    </lineage>
</organism>
<dbReference type="PANTHER" id="PTHR42791:SF1">
    <property type="entry name" value="N-ACETYLTRANSFERASE DOMAIN-CONTAINING PROTEIN"/>
    <property type="match status" value="1"/>
</dbReference>
<dbReference type="EMBL" id="JACHMH010000001">
    <property type="protein sequence ID" value="MBB4676212.1"/>
    <property type="molecule type" value="Genomic_DNA"/>
</dbReference>
<dbReference type="InterPro" id="IPR016181">
    <property type="entry name" value="Acyl_CoA_acyltransferase"/>
</dbReference>
<dbReference type="PANTHER" id="PTHR42791">
    <property type="entry name" value="GNAT FAMILY ACETYLTRANSFERASE"/>
    <property type="match status" value="1"/>
</dbReference>
<reference evidence="1 2" key="1">
    <citation type="submission" date="2020-08" db="EMBL/GenBank/DDBJ databases">
        <title>Sequencing the genomes of 1000 actinobacteria strains.</title>
        <authorList>
            <person name="Klenk H.-P."/>
        </authorList>
    </citation>
    <scope>NUCLEOTIDE SEQUENCE [LARGE SCALE GENOMIC DNA]</scope>
    <source>
        <strain evidence="1 2">DSM 44230</strain>
    </source>
</reference>
<sequence>MITTTLDRLVRKGTPADVPTLTRLLAESFAADPLAEWIFPDPRQRAAQLPRMFRVFLDLSLANHGVYTTVDLDSVLLTLPPGATELTAFQQAELDRRFTAALGPDAAKVRAIGRLQDAAHPQDQPHCYFSFACVAPDLQHTGRGRQLAPYVIDRCDRLGLPIYLEASSPGGAAAARLLGFTAHGQDIRLPEGPSLRPMWRAPRTVR</sequence>
<dbReference type="AlphaFoldDB" id="A0A7W7C800"/>
<dbReference type="GO" id="GO:0016740">
    <property type="term" value="F:transferase activity"/>
    <property type="evidence" value="ECO:0007669"/>
    <property type="project" value="UniProtKB-KW"/>
</dbReference>
<evidence type="ECO:0000313" key="2">
    <source>
        <dbReference type="Proteomes" id="UP000533598"/>
    </source>
</evidence>
<gene>
    <name evidence="1" type="ORF">HNR67_002330</name>
</gene>
<dbReference type="SUPFAM" id="SSF55729">
    <property type="entry name" value="Acyl-CoA N-acyltransferases (Nat)"/>
    <property type="match status" value="1"/>
</dbReference>
<dbReference type="RefSeq" id="WP_185002066.1">
    <property type="nucleotide sequence ID" value="NZ_BAAAUI010000016.1"/>
</dbReference>
<evidence type="ECO:0000313" key="1">
    <source>
        <dbReference type="EMBL" id="MBB4676212.1"/>
    </source>
</evidence>
<name>A0A7W7C800_9PSEU</name>
<dbReference type="Proteomes" id="UP000533598">
    <property type="component" value="Unassembled WGS sequence"/>
</dbReference>
<keyword evidence="2" id="KW-1185">Reference proteome</keyword>
<dbReference type="InterPro" id="IPR052523">
    <property type="entry name" value="Trichothecene_AcTrans"/>
</dbReference>
<dbReference type="Gene3D" id="3.40.630.30">
    <property type="match status" value="1"/>
</dbReference>
<proteinExistence type="predicted"/>
<protein>
    <submittedName>
        <fullName evidence="1">GNAT superfamily N-acetyltransferase</fullName>
    </submittedName>
</protein>
<accession>A0A7W7C800</accession>